<reference evidence="5 6" key="1">
    <citation type="journal article" date="2015" name="Front. Microbiol.">
        <title>Genome sequence of the plant growth promoting endophytic yeast Rhodotorula graminis WP1.</title>
        <authorList>
            <person name="Firrincieli A."/>
            <person name="Otillar R."/>
            <person name="Salamov A."/>
            <person name="Schmutz J."/>
            <person name="Khan Z."/>
            <person name="Redman R.S."/>
            <person name="Fleck N.D."/>
            <person name="Lindquist E."/>
            <person name="Grigoriev I.V."/>
            <person name="Doty S.L."/>
        </authorList>
    </citation>
    <scope>NUCLEOTIDE SEQUENCE [LARGE SCALE GENOMIC DNA]</scope>
    <source>
        <strain evidence="5 6">WP1</strain>
    </source>
</reference>
<feature type="region of interest" description="Disordered" evidence="3">
    <location>
        <begin position="436"/>
        <end position="717"/>
    </location>
</feature>
<keyword evidence="6" id="KW-1185">Reference proteome</keyword>
<comment type="subcellular location">
    <subcellularLocation>
        <location evidence="1 2">Nucleus</location>
    </subcellularLocation>
</comment>
<evidence type="ECO:0000256" key="3">
    <source>
        <dbReference type="SAM" id="MobiDB-lite"/>
    </source>
</evidence>
<dbReference type="CDD" id="cd00086">
    <property type="entry name" value="homeodomain"/>
    <property type="match status" value="1"/>
</dbReference>
<feature type="compositionally biased region" description="Basic and acidic residues" evidence="3">
    <location>
        <begin position="128"/>
        <end position="141"/>
    </location>
</feature>
<feature type="compositionally biased region" description="Pro residues" evidence="3">
    <location>
        <begin position="572"/>
        <end position="582"/>
    </location>
</feature>
<dbReference type="OrthoDB" id="6159439at2759"/>
<keyword evidence="1 2" id="KW-0539">Nucleus</keyword>
<gene>
    <name evidence="5" type="ORF">RHOBADRAFT_54886</name>
</gene>
<accession>A0A0P9EJD9</accession>
<evidence type="ECO:0000313" key="5">
    <source>
        <dbReference type="EMBL" id="KPV73692.1"/>
    </source>
</evidence>
<feature type="compositionally biased region" description="Basic and acidic residues" evidence="3">
    <location>
        <begin position="480"/>
        <end position="494"/>
    </location>
</feature>
<evidence type="ECO:0000259" key="4">
    <source>
        <dbReference type="PROSITE" id="PS50071"/>
    </source>
</evidence>
<evidence type="ECO:0000256" key="1">
    <source>
        <dbReference type="PROSITE-ProRule" id="PRU00108"/>
    </source>
</evidence>
<dbReference type="Proteomes" id="UP000053890">
    <property type="component" value="Unassembled WGS sequence"/>
</dbReference>
<dbReference type="Gene3D" id="1.10.10.60">
    <property type="entry name" value="Homeodomain-like"/>
    <property type="match status" value="1"/>
</dbReference>
<feature type="domain" description="Homeobox" evidence="4">
    <location>
        <begin position="324"/>
        <end position="384"/>
    </location>
</feature>
<feature type="compositionally biased region" description="Low complexity" evidence="3">
    <location>
        <begin position="698"/>
        <end position="711"/>
    </location>
</feature>
<dbReference type="InterPro" id="IPR009057">
    <property type="entry name" value="Homeodomain-like_sf"/>
</dbReference>
<feature type="compositionally biased region" description="Gly residues" evidence="3">
    <location>
        <begin position="114"/>
        <end position="125"/>
    </location>
</feature>
<keyword evidence="1 2" id="KW-0238">DNA-binding</keyword>
<feature type="region of interest" description="Disordered" evidence="3">
    <location>
        <begin position="1"/>
        <end position="333"/>
    </location>
</feature>
<feature type="compositionally biased region" description="Low complexity" evidence="3">
    <location>
        <begin position="268"/>
        <end position="287"/>
    </location>
</feature>
<feature type="compositionally biased region" description="Polar residues" evidence="3">
    <location>
        <begin position="460"/>
        <end position="476"/>
    </location>
</feature>
<organism evidence="5 6">
    <name type="scientific">Rhodotorula graminis (strain WP1)</name>
    <dbReference type="NCBI Taxonomy" id="578459"/>
    <lineage>
        <taxon>Eukaryota</taxon>
        <taxon>Fungi</taxon>
        <taxon>Dikarya</taxon>
        <taxon>Basidiomycota</taxon>
        <taxon>Pucciniomycotina</taxon>
        <taxon>Microbotryomycetes</taxon>
        <taxon>Sporidiobolales</taxon>
        <taxon>Sporidiobolaceae</taxon>
        <taxon>Rhodotorula</taxon>
    </lineage>
</organism>
<feature type="compositionally biased region" description="Basic and acidic residues" evidence="3">
    <location>
        <begin position="216"/>
        <end position="235"/>
    </location>
</feature>
<feature type="compositionally biased region" description="Low complexity" evidence="3">
    <location>
        <begin position="606"/>
        <end position="626"/>
    </location>
</feature>
<feature type="compositionally biased region" description="Acidic residues" evidence="3">
    <location>
        <begin position="290"/>
        <end position="300"/>
    </location>
</feature>
<protein>
    <recommendedName>
        <fullName evidence="4">Homeobox domain-containing protein</fullName>
    </recommendedName>
</protein>
<dbReference type="PANTHER" id="PTHR46255">
    <property type="entry name" value="SHORT STATURE HOMEOBOX"/>
    <property type="match status" value="1"/>
</dbReference>
<feature type="compositionally biased region" description="Low complexity" evidence="3">
    <location>
        <begin position="497"/>
        <end position="548"/>
    </location>
</feature>
<dbReference type="Pfam" id="PF00046">
    <property type="entry name" value="Homeodomain"/>
    <property type="match status" value="1"/>
</dbReference>
<dbReference type="EMBL" id="KQ474082">
    <property type="protein sequence ID" value="KPV73692.1"/>
    <property type="molecule type" value="Genomic_DNA"/>
</dbReference>
<dbReference type="InterPro" id="IPR052631">
    <property type="entry name" value="Paired_homeobox_Bicoid"/>
</dbReference>
<feature type="compositionally biased region" description="Pro residues" evidence="3">
    <location>
        <begin position="1"/>
        <end position="10"/>
    </location>
</feature>
<dbReference type="GO" id="GO:0000981">
    <property type="term" value="F:DNA-binding transcription factor activity, RNA polymerase II-specific"/>
    <property type="evidence" value="ECO:0007669"/>
    <property type="project" value="TreeGrafter"/>
</dbReference>
<sequence>MASTFPPPPAGARLARPARRESTGIASLAEIMADVSSPSASHGADTTPRAPQSHFFPSVSRAQRDLARQARLAAASPEPVTSSTPPAPSPPPPEHHQLGPGKIRGIEALLSAAGGAGHAGGGGPGEQDDVRRDRGRERHELGPSGPFAARRPSYASSQHSFVSAAPSKAASADDDDDERRGVGAGGSGGTKRRRDVDRTGWDAASDLMRDDDDEMDERHGEGSRRDRGGADREKTPTPNLGRAHDPAVGGRGVSFHHGDGPSRSRYDSSASPGVSPGASSKPGSVASVDRDDDAVMDDDASIMTSRTGATTGAMADDDDDGKEPAKKRSRTLTTPAQTAVLNALLAKTRFPSTETREEVGKQIGMSARRVQIWFQNRRQSQKRQRDREAQEAVAASAAQAAAMAAGHHHAVYGAHPQMAYGVDSYGRPAHFYQAVQHKPPGPMHAGYPPRPGVPRHPSMESLSSTRSGYAPSQRSMHSLHGRETMAPHPSDQRHAHPYANSGAAAYAAYGQQQQQQQHPSAYPPHLQSQQTAQYLQHQHQQHQQAHLLPPKLYFPSIPRSHAPSGRVVADPYRPPPPQPMSPSAPTHGAGPDGRLPSLSSVLQNGAPSAAEPAPHAAMHASSAAGHQPMFSHSPFSPSTPAYQSMPQVGAAARPQGPAPPTFARSLFSPEPSSSFERLRISGGPMSPVADAAPPPFPSSSSTTSSATPTPTLERGQQDVLDVAMDRMAYRSRGGALPARQTLPPLRAVFGDPVINSSRAKKGGPSEADKALLAPIRVGSLSSAPGSADGPPRLAPISTFAPLAANSSSPVSPHRQVALPSPGALSPHNAAGVPPTSRASTWSDASHATRSSAASFEFGAPPPGSYRSERSSLAHGGGSTERPLPPAPLEAGEPKGGRGEGEGSDGSVETHETSAAPSVSSEGGAGVKA</sequence>
<dbReference type="InterPro" id="IPR001356">
    <property type="entry name" value="HD"/>
</dbReference>
<evidence type="ECO:0000313" key="6">
    <source>
        <dbReference type="Proteomes" id="UP000053890"/>
    </source>
</evidence>
<feature type="compositionally biased region" description="Low complexity" evidence="3">
    <location>
        <begin position="69"/>
        <end position="84"/>
    </location>
</feature>
<name>A0A0P9EJD9_RHOGW</name>
<dbReference type="RefSeq" id="XP_018269741.1">
    <property type="nucleotide sequence ID" value="XM_018417545.1"/>
</dbReference>
<dbReference type="GeneID" id="28977993"/>
<feature type="DNA-binding region" description="Homeobox" evidence="1">
    <location>
        <begin position="326"/>
        <end position="385"/>
    </location>
</feature>
<dbReference type="PROSITE" id="PS50071">
    <property type="entry name" value="HOMEOBOX_2"/>
    <property type="match status" value="1"/>
</dbReference>
<evidence type="ECO:0000256" key="2">
    <source>
        <dbReference type="RuleBase" id="RU000682"/>
    </source>
</evidence>
<dbReference type="GO" id="GO:0005634">
    <property type="term" value="C:nucleus"/>
    <property type="evidence" value="ECO:0007669"/>
    <property type="project" value="UniProtKB-SubCell"/>
</dbReference>
<feature type="compositionally biased region" description="Polar residues" evidence="3">
    <location>
        <begin position="836"/>
        <end position="853"/>
    </location>
</feature>
<feature type="compositionally biased region" description="Low complexity" evidence="3">
    <location>
        <begin position="646"/>
        <end position="655"/>
    </location>
</feature>
<dbReference type="GO" id="GO:1990837">
    <property type="term" value="F:sequence-specific double-stranded DNA binding"/>
    <property type="evidence" value="ECO:0007669"/>
    <property type="project" value="TreeGrafter"/>
</dbReference>
<dbReference type="SMR" id="A0A0P9EJD9"/>
<feature type="compositionally biased region" description="Polar residues" evidence="3">
    <location>
        <begin position="633"/>
        <end position="645"/>
    </location>
</feature>
<feature type="region of interest" description="Disordered" evidence="3">
    <location>
        <begin position="779"/>
        <end position="928"/>
    </location>
</feature>
<dbReference type="SMART" id="SM00389">
    <property type="entry name" value="HOX"/>
    <property type="match status" value="1"/>
</dbReference>
<dbReference type="PANTHER" id="PTHR46255:SF3">
    <property type="entry name" value="HOMEOBOX DOMAIN-CONTAINING PROTEIN"/>
    <property type="match status" value="1"/>
</dbReference>
<dbReference type="OMA" id="VERTSWD"/>
<dbReference type="STRING" id="578459.A0A0P9EJD9"/>
<dbReference type="SUPFAM" id="SSF46689">
    <property type="entry name" value="Homeodomain-like"/>
    <property type="match status" value="1"/>
</dbReference>
<keyword evidence="1 2" id="KW-0371">Homeobox</keyword>
<dbReference type="AlphaFoldDB" id="A0A0P9EJD9"/>
<feature type="compositionally biased region" description="Low complexity" evidence="3">
    <location>
        <begin position="664"/>
        <end position="675"/>
    </location>
</feature>
<proteinExistence type="predicted"/>
<feature type="compositionally biased region" description="Basic and acidic residues" evidence="3">
    <location>
        <begin position="256"/>
        <end position="266"/>
    </location>
</feature>
<feature type="compositionally biased region" description="Basic and acidic residues" evidence="3">
    <location>
        <begin position="891"/>
        <end position="900"/>
    </location>
</feature>